<feature type="transmembrane region" description="Helical" evidence="1">
    <location>
        <begin position="29"/>
        <end position="51"/>
    </location>
</feature>
<keyword evidence="1" id="KW-1133">Transmembrane helix</keyword>
<evidence type="ECO:0000256" key="1">
    <source>
        <dbReference type="SAM" id="Phobius"/>
    </source>
</evidence>
<evidence type="ECO:0000313" key="2">
    <source>
        <dbReference type="EMBL" id="GIG39444.1"/>
    </source>
</evidence>
<name>A0ABQ4DJB8_9CELL</name>
<sequence length="122" mass="13867">MSESPQETDYQRVQRSPEFQDLRRRFRRFVFPMTALFLAWYFLYVLLANYAQAFMSQRVVGNITVGLLLGLGQFVSTFVITMTYARWANRKQDAVAANLREHIESGALIDGGADARHGGSLA</sequence>
<dbReference type="EMBL" id="BONP01000005">
    <property type="protein sequence ID" value="GIG39444.1"/>
    <property type="molecule type" value="Genomic_DNA"/>
</dbReference>
<accession>A0ABQ4DJB8</accession>
<dbReference type="Proteomes" id="UP000614741">
    <property type="component" value="Unassembled WGS sequence"/>
</dbReference>
<proteinExistence type="predicted"/>
<keyword evidence="1" id="KW-0472">Membrane</keyword>
<dbReference type="Pfam" id="PF04341">
    <property type="entry name" value="DUF485"/>
    <property type="match status" value="1"/>
</dbReference>
<dbReference type="PANTHER" id="PTHR38441:SF1">
    <property type="entry name" value="MEMBRANE PROTEIN"/>
    <property type="match status" value="1"/>
</dbReference>
<keyword evidence="1" id="KW-0812">Transmembrane</keyword>
<keyword evidence="3" id="KW-1185">Reference proteome</keyword>
<evidence type="ECO:0000313" key="3">
    <source>
        <dbReference type="Proteomes" id="UP000614741"/>
    </source>
</evidence>
<protein>
    <submittedName>
        <fullName evidence="2">Clumping factor B</fullName>
    </submittedName>
</protein>
<reference evidence="2 3" key="1">
    <citation type="submission" date="2021-01" db="EMBL/GenBank/DDBJ databases">
        <title>Whole genome shotgun sequence of Cellulomonas phragmiteti NBRC 110785.</title>
        <authorList>
            <person name="Komaki H."/>
            <person name="Tamura T."/>
        </authorList>
    </citation>
    <scope>NUCLEOTIDE SEQUENCE [LARGE SCALE GENOMIC DNA]</scope>
    <source>
        <strain evidence="2 3">NBRC 110785</strain>
    </source>
</reference>
<gene>
    <name evidence="2" type="ORF">Cph01nite_12060</name>
</gene>
<dbReference type="InterPro" id="IPR007436">
    <property type="entry name" value="DUF485"/>
</dbReference>
<dbReference type="RefSeq" id="WP_203672291.1">
    <property type="nucleotide sequence ID" value="NZ_BONP01000005.1"/>
</dbReference>
<organism evidence="2 3">
    <name type="scientific">Cellulomonas phragmiteti</name>
    <dbReference type="NCBI Taxonomy" id="478780"/>
    <lineage>
        <taxon>Bacteria</taxon>
        <taxon>Bacillati</taxon>
        <taxon>Actinomycetota</taxon>
        <taxon>Actinomycetes</taxon>
        <taxon>Micrococcales</taxon>
        <taxon>Cellulomonadaceae</taxon>
        <taxon>Cellulomonas</taxon>
    </lineage>
</organism>
<dbReference type="PANTHER" id="PTHR38441">
    <property type="entry name" value="INTEGRAL MEMBRANE PROTEIN-RELATED"/>
    <property type="match status" value="1"/>
</dbReference>
<comment type="caution">
    <text evidence="2">The sequence shown here is derived from an EMBL/GenBank/DDBJ whole genome shotgun (WGS) entry which is preliminary data.</text>
</comment>
<feature type="transmembrane region" description="Helical" evidence="1">
    <location>
        <begin position="63"/>
        <end position="85"/>
    </location>
</feature>